<dbReference type="SUPFAM" id="SSF52113">
    <property type="entry name" value="BRCT domain"/>
    <property type="match status" value="1"/>
</dbReference>
<evidence type="ECO:0000256" key="1">
    <source>
        <dbReference type="ARBA" id="ARBA00022722"/>
    </source>
</evidence>
<dbReference type="InterPro" id="IPR012337">
    <property type="entry name" value="RNaseH-like_sf"/>
</dbReference>
<dbReference type="InterPro" id="IPR036420">
    <property type="entry name" value="BRCT_dom_sf"/>
</dbReference>
<dbReference type="Pfam" id="PF00533">
    <property type="entry name" value="BRCT"/>
    <property type="match status" value="1"/>
</dbReference>
<dbReference type="EMBL" id="VUNF01000014">
    <property type="protein sequence ID" value="MST77674.1"/>
    <property type="molecule type" value="Genomic_DNA"/>
</dbReference>
<dbReference type="GO" id="GO:0005829">
    <property type="term" value="C:cytosol"/>
    <property type="evidence" value="ECO:0007669"/>
    <property type="project" value="TreeGrafter"/>
</dbReference>
<reference evidence="5 6" key="1">
    <citation type="submission" date="2019-08" db="EMBL/GenBank/DDBJ databases">
        <title>In-depth cultivation of the pig gut microbiome towards novel bacterial diversity and tailored functional studies.</title>
        <authorList>
            <person name="Wylensek D."/>
            <person name="Hitch T.C.A."/>
            <person name="Clavel T."/>
        </authorList>
    </citation>
    <scope>NUCLEOTIDE SEQUENCE [LARGE SCALE GENOMIC DNA]</scope>
    <source>
        <strain evidence="5 6">LKV-178-WT-2C</strain>
    </source>
</reference>
<dbReference type="PANTHER" id="PTHR30231:SF4">
    <property type="entry name" value="PROTEIN NEN2"/>
    <property type="match status" value="1"/>
</dbReference>
<keyword evidence="1" id="KW-0540">Nuclease</keyword>
<dbReference type="AlphaFoldDB" id="A0A6I2U2J8"/>
<evidence type="ECO:0000259" key="4">
    <source>
        <dbReference type="SMART" id="SM00479"/>
    </source>
</evidence>
<dbReference type="GO" id="GO:0008408">
    <property type="term" value="F:3'-5' exonuclease activity"/>
    <property type="evidence" value="ECO:0007669"/>
    <property type="project" value="TreeGrafter"/>
</dbReference>
<dbReference type="InterPro" id="IPR013520">
    <property type="entry name" value="Ribonucl_H"/>
</dbReference>
<dbReference type="Proteomes" id="UP000450161">
    <property type="component" value="Unassembled WGS sequence"/>
</dbReference>
<dbReference type="CDD" id="cd06127">
    <property type="entry name" value="DEDDh"/>
    <property type="match status" value="1"/>
</dbReference>
<accession>A0A6I2U2J8</accession>
<evidence type="ECO:0000313" key="5">
    <source>
        <dbReference type="EMBL" id="MST77674.1"/>
    </source>
</evidence>
<evidence type="ECO:0000256" key="2">
    <source>
        <dbReference type="ARBA" id="ARBA00022801"/>
    </source>
</evidence>
<organism evidence="5 6">
    <name type="scientific">Segatella copri</name>
    <dbReference type="NCBI Taxonomy" id="165179"/>
    <lineage>
        <taxon>Bacteria</taxon>
        <taxon>Pseudomonadati</taxon>
        <taxon>Bacteroidota</taxon>
        <taxon>Bacteroidia</taxon>
        <taxon>Bacteroidales</taxon>
        <taxon>Prevotellaceae</taxon>
        <taxon>Segatella</taxon>
    </lineage>
</organism>
<gene>
    <name evidence="5" type="ORF">FYJ72_08260</name>
</gene>
<dbReference type="RefSeq" id="WP_154481088.1">
    <property type="nucleotide sequence ID" value="NZ_VUNF01000014.1"/>
</dbReference>
<feature type="domain" description="Exonuclease" evidence="4">
    <location>
        <begin position="2"/>
        <end position="162"/>
    </location>
</feature>
<keyword evidence="2" id="KW-0378">Hydrolase</keyword>
<dbReference type="InterPro" id="IPR001357">
    <property type="entry name" value="BRCT_dom"/>
</dbReference>
<keyword evidence="3 5" id="KW-0269">Exonuclease</keyword>
<dbReference type="InterPro" id="IPR036397">
    <property type="entry name" value="RNaseH_sf"/>
</dbReference>
<name>A0A6I2U2J8_9BACT</name>
<protein>
    <submittedName>
        <fullName evidence="5">Exonuclease</fullName>
    </submittedName>
</protein>
<evidence type="ECO:0000256" key="3">
    <source>
        <dbReference type="ARBA" id="ARBA00022839"/>
    </source>
</evidence>
<proteinExistence type="predicted"/>
<dbReference type="SUPFAM" id="SSF53098">
    <property type="entry name" value="Ribonuclease H-like"/>
    <property type="match status" value="1"/>
</dbReference>
<dbReference type="PANTHER" id="PTHR30231">
    <property type="entry name" value="DNA POLYMERASE III SUBUNIT EPSILON"/>
    <property type="match status" value="1"/>
</dbReference>
<dbReference type="GO" id="GO:0003676">
    <property type="term" value="F:nucleic acid binding"/>
    <property type="evidence" value="ECO:0007669"/>
    <property type="project" value="InterPro"/>
</dbReference>
<dbReference type="Gene3D" id="3.30.420.10">
    <property type="entry name" value="Ribonuclease H-like superfamily/Ribonuclease H"/>
    <property type="match status" value="1"/>
</dbReference>
<sequence length="286" mass="32057">MDFVAIDLEKLDDSQLSICEVGMVKYKSGKLVDEFHSYIKPAESMSRNLFGKKELKHITDEMLLSAPTFSEVYNKMKEFTNGAILVCHNKGADLNYLYYNEKAYSLSGLYTEFIDTSDICKFGLKEAYQKIFGKPMENHHFALDDAKHTAEILMALSEQSDVSEFVKSNYIPEKEKPKSANTKYNTVSSEELVKEDNLLSDYDFLGKTCVISGGSDKNKESLGSKLEELGAKVTKKISGKTDVFIKAEKVGSTKLQDAKTQKAERPNTFHIFTQEGVAKVLGINLS</sequence>
<dbReference type="GO" id="GO:0006259">
    <property type="term" value="P:DNA metabolic process"/>
    <property type="evidence" value="ECO:0007669"/>
    <property type="project" value="UniProtKB-ARBA"/>
</dbReference>
<comment type="caution">
    <text evidence="5">The sequence shown here is derived from an EMBL/GenBank/DDBJ whole genome shotgun (WGS) entry which is preliminary data.</text>
</comment>
<dbReference type="SMART" id="SM00479">
    <property type="entry name" value="EXOIII"/>
    <property type="match status" value="1"/>
</dbReference>
<dbReference type="Pfam" id="PF00929">
    <property type="entry name" value="RNase_T"/>
    <property type="match status" value="1"/>
</dbReference>
<evidence type="ECO:0000313" key="6">
    <source>
        <dbReference type="Proteomes" id="UP000450161"/>
    </source>
</evidence>
<dbReference type="Gene3D" id="3.40.50.10190">
    <property type="entry name" value="BRCT domain"/>
    <property type="match status" value="1"/>
</dbReference>